<name>A0ABR8CFI5_9CYAN</name>
<keyword evidence="3" id="KW-1185">Reference proteome</keyword>
<evidence type="ECO:0000313" key="3">
    <source>
        <dbReference type="Proteomes" id="UP000618445"/>
    </source>
</evidence>
<dbReference type="EMBL" id="JACJQY010000050">
    <property type="protein sequence ID" value="MBD2319414.1"/>
    <property type="molecule type" value="Genomic_DNA"/>
</dbReference>
<dbReference type="SUPFAM" id="SSF88723">
    <property type="entry name" value="PIN domain-like"/>
    <property type="match status" value="1"/>
</dbReference>
<accession>A0ABR8CFI5</accession>
<dbReference type="RefSeq" id="WP_190581403.1">
    <property type="nucleotide sequence ID" value="NZ_CAWPQU010000046.1"/>
</dbReference>
<dbReference type="PANTHER" id="PTHR36173:SF1">
    <property type="entry name" value="RIBONUCLEASE VAPC22"/>
    <property type="match status" value="1"/>
</dbReference>
<reference evidence="2 3" key="1">
    <citation type="journal article" date="2020" name="ISME J.">
        <title>Comparative genomics reveals insights into cyanobacterial evolution and habitat adaptation.</title>
        <authorList>
            <person name="Chen M.Y."/>
            <person name="Teng W.K."/>
            <person name="Zhao L."/>
            <person name="Hu C.X."/>
            <person name="Zhou Y.K."/>
            <person name="Han B.P."/>
            <person name="Song L.R."/>
            <person name="Shu W.S."/>
        </authorList>
    </citation>
    <scope>NUCLEOTIDE SEQUENCE [LARGE SCALE GENOMIC DNA]</scope>
    <source>
        <strain evidence="2 3">FACHB-1050</strain>
    </source>
</reference>
<dbReference type="InterPro" id="IPR041705">
    <property type="entry name" value="PIN_Sll0205"/>
</dbReference>
<gene>
    <name evidence="2" type="ORF">H6G05_21560</name>
</gene>
<evidence type="ECO:0000313" key="2">
    <source>
        <dbReference type="EMBL" id="MBD2319414.1"/>
    </source>
</evidence>
<comment type="caution">
    <text evidence="2">The sequence shown here is derived from an EMBL/GenBank/DDBJ whole genome shotgun (WGS) entry which is preliminary data.</text>
</comment>
<proteinExistence type="predicted"/>
<dbReference type="InterPro" id="IPR029060">
    <property type="entry name" value="PIN-like_dom_sf"/>
</dbReference>
<dbReference type="Proteomes" id="UP000618445">
    <property type="component" value="Unassembled WGS sequence"/>
</dbReference>
<feature type="domain" description="PIN" evidence="1">
    <location>
        <begin position="4"/>
        <end position="127"/>
    </location>
</feature>
<evidence type="ECO:0000259" key="1">
    <source>
        <dbReference type="Pfam" id="PF01850"/>
    </source>
</evidence>
<dbReference type="Gene3D" id="3.40.50.1010">
    <property type="entry name" value="5'-nuclease"/>
    <property type="match status" value="1"/>
</dbReference>
<dbReference type="InterPro" id="IPR052919">
    <property type="entry name" value="TA_system_RNase"/>
</dbReference>
<sequence>MSAIVADTHTLIWYITKPNYLSTEAYAALENTSNEEYPIFLSSISMVEICYLTEKGRISPIVLERIKLALSQKDSVIEVIPLDYQIALTIQQIDRTIVPEMPDRIIAATALYLGLPLVTKDHKIRDLSVIQTIW</sequence>
<protein>
    <submittedName>
        <fullName evidence="2">Type II toxin-antitoxin system VapC family toxin</fullName>
    </submittedName>
</protein>
<dbReference type="CDD" id="cd09872">
    <property type="entry name" value="PIN_Sll0205-like"/>
    <property type="match status" value="1"/>
</dbReference>
<dbReference type="PANTHER" id="PTHR36173">
    <property type="entry name" value="RIBONUCLEASE VAPC16-RELATED"/>
    <property type="match status" value="1"/>
</dbReference>
<dbReference type="InterPro" id="IPR002716">
    <property type="entry name" value="PIN_dom"/>
</dbReference>
<dbReference type="Pfam" id="PF01850">
    <property type="entry name" value="PIN"/>
    <property type="match status" value="1"/>
</dbReference>
<organism evidence="2 3">
    <name type="scientific">Phormidium tenue FACHB-1050</name>
    <dbReference type="NCBI Taxonomy" id="2692857"/>
    <lineage>
        <taxon>Bacteria</taxon>
        <taxon>Bacillati</taxon>
        <taxon>Cyanobacteriota</taxon>
        <taxon>Cyanophyceae</taxon>
        <taxon>Oscillatoriophycideae</taxon>
        <taxon>Oscillatoriales</taxon>
        <taxon>Oscillatoriaceae</taxon>
        <taxon>Phormidium</taxon>
    </lineage>
</organism>